<proteinExistence type="predicted"/>
<accession>A0A088E5E0</accession>
<sequence>MARRTCPSCKQVVEEKLIKEGNVITKSCPNCGYTFISYEKGKGYLVYPKRS</sequence>
<evidence type="ECO:0000313" key="2">
    <source>
        <dbReference type="Proteomes" id="UP000029084"/>
    </source>
</evidence>
<dbReference type="RefSeq" id="WP_012020793.1">
    <property type="nucleotide sequence ID" value="NZ_AP019770.1"/>
</dbReference>
<dbReference type="EMBL" id="CP008822">
    <property type="protein sequence ID" value="AIM26992.1"/>
    <property type="molecule type" value="Genomic_DNA"/>
</dbReference>
<gene>
    <name evidence="1" type="ORF">HA72_0831</name>
</gene>
<dbReference type="OrthoDB" id="26561at2157"/>
<protein>
    <submittedName>
        <fullName evidence="1">Uncharacterized protein</fullName>
    </submittedName>
</protein>
<dbReference type="AlphaFoldDB" id="A0A088E5E0"/>
<evidence type="ECO:0000313" key="1">
    <source>
        <dbReference type="EMBL" id="AIM26992.1"/>
    </source>
</evidence>
<dbReference type="GeneID" id="97614103"/>
<dbReference type="Proteomes" id="UP000029084">
    <property type="component" value="Chromosome"/>
</dbReference>
<dbReference type="OMA" id="MARKMCP"/>
<name>A0A088E5E0_9CREN</name>
<reference evidence="1 2" key="1">
    <citation type="journal article" date="2014" name="J. Bacteriol.">
        <title>Role of an Archaeal PitA Transporter in the Copper and Arsenic Resistance of Metallosphaera sedula, an Extreme Thermoacidophile.</title>
        <authorList>
            <person name="McCarthy S."/>
            <person name="Ai C."/>
            <person name="Wheaton G."/>
            <person name="Tevatia R."/>
            <person name="Eckrich V."/>
            <person name="Kelly R."/>
            <person name="Blum P."/>
        </authorList>
    </citation>
    <scope>NUCLEOTIDE SEQUENCE [LARGE SCALE GENOMIC DNA]</scope>
    <source>
        <strain evidence="1 2">CuR1</strain>
    </source>
</reference>
<organism evidence="1 2">
    <name type="scientific">Metallosphaera sedula</name>
    <dbReference type="NCBI Taxonomy" id="43687"/>
    <lineage>
        <taxon>Archaea</taxon>
        <taxon>Thermoproteota</taxon>
        <taxon>Thermoprotei</taxon>
        <taxon>Sulfolobales</taxon>
        <taxon>Sulfolobaceae</taxon>
        <taxon>Metallosphaera</taxon>
    </lineage>
</organism>